<evidence type="ECO:0000313" key="5">
    <source>
        <dbReference type="Proteomes" id="UP001199314"/>
    </source>
</evidence>
<dbReference type="SUPFAM" id="SSF51735">
    <property type="entry name" value="NAD(P)-binding Rossmann-fold domains"/>
    <property type="match status" value="1"/>
</dbReference>
<gene>
    <name evidence="4" type="ORF">LB452_08895</name>
</gene>
<accession>A0ABS7XJ85</accession>
<organism evidence="4 5">
    <name type="scientific">Psychroflexus longus</name>
    <dbReference type="NCBI Taxonomy" id="2873596"/>
    <lineage>
        <taxon>Bacteria</taxon>
        <taxon>Pseudomonadati</taxon>
        <taxon>Bacteroidota</taxon>
        <taxon>Flavobacteriia</taxon>
        <taxon>Flavobacteriales</taxon>
        <taxon>Flavobacteriaceae</taxon>
        <taxon>Psychroflexus</taxon>
    </lineage>
</organism>
<comment type="caution">
    <text evidence="4">The sequence shown here is derived from an EMBL/GenBank/DDBJ whole genome shotgun (WGS) entry which is preliminary data.</text>
</comment>
<keyword evidence="1" id="KW-0560">Oxidoreductase</keyword>
<evidence type="ECO:0000256" key="1">
    <source>
        <dbReference type="ARBA" id="ARBA00023002"/>
    </source>
</evidence>
<dbReference type="RefSeq" id="WP_224461384.1">
    <property type="nucleotide sequence ID" value="NZ_JAIQZE010000008.1"/>
</dbReference>
<dbReference type="PANTHER" id="PTHR43333">
    <property type="entry name" value="2-HACID_DH_C DOMAIN-CONTAINING PROTEIN"/>
    <property type="match status" value="1"/>
</dbReference>
<dbReference type="Gene3D" id="3.40.50.720">
    <property type="entry name" value="NAD(P)-binding Rossmann-like Domain"/>
    <property type="match status" value="2"/>
</dbReference>
<dbReference type="Pfam" id="PF02826">
    <property type="entry name" value="2-Hacid_dh_C"/>
    <property type="match status" value="1"/>
</dbReference>
<evidence type="ECO:0000256" key="2">
    <source>
        <dbReference type="ARBA" id="ARBA00023027"/>
    </source>
</evidence>
<dbReference type="EMBL" id="JAIQZE010000008">
    <property type="protein sequence ID" value="MBZ9779038.1"/>
    <property type="molecule type" value="Genomic_DNA"/>
</dbReference>
<dbReference type="CDD" id="cd12164">
    <property type="entry name" value="GDH_like_2"/>
    <property type="match status" value="1"/>
</dbReference>
<feature type="domain" description="D-isomer specific 2-hydroxyacid dehydrogenase NAD-binding" evidence="3">
    <location>
        <begin position="103"/>
        <end position="273"/>
    </location>
</feature>
<evidence type="ECO:0000259" key="3">
    <source>
        <dbReference type="Pfam" id="PF02826"/>
    </source>
</evidence>
<dbReference type="InterPro" id="IPR036291">
    <property type="entry name" value="NAD(P)-bd_dom_sf"/>
</dbReference>
<protein>
    <submittedName>
        <fullName evidence="4">Glyoxylate/hydroxypyruvate reductase A</fullName>
    </submittedName>
</protein>
<proteinExistence type="predicted"/>
<dbReference type="SUPFAM" id="SSF52283">
    <property type="entry name" value="Formate/glycerate dehydrogenase catalytic domain-like"/>
    <property type="match status" value="1"/>
</dbReference>
<dbReference type="InterPro" id="IPR006140">
    <property type="entry name" value="D-isomer_DH_NAD-bd"/>
</dbReference>
<dbReference type="Proteomes" id="UP001199314">
    <property type="component" value="Unassembled WGS sequence"/>
</dbReference>
<evidence type="ECO:0000313" key="4">
    <source>
        <dbReference type="EMBL" id="MBZ9779038.1"/>
    </source>
</evidence>
<keyword evidence="2" id="KW-0520">NAD</keyword>
<sequence>MSILLVSTTRDPDKWVKTLKEKNESLDIQIYPDVERPDDVEFAISWKHPEGLYKDFPNLKVIASMGAGVNHILKDDKLPEGVKVTRIVDNQLTEDMSQFVLLQCLAVSRNLFIHLQDQSDKRWKPKSYQTPEKTSVGIMGYGVLGQEAGKVLKANGFEVFGYANSSKMVNGVKVYGADELDAFLNKTQILVCLLPVTSKTKGILDLQLFEKLKEDAYLINVARGEHLIEADLISAIDRDIIKGASLDVFQEEPLPEIHPFWNHPKIQITPHIASMTGPESVANQLLENYNRMKKGESLINEVDVEKGY</sequence>
<keyword evidence="5" id="KW-1185">Reference proteome</keyword>
<name>A0ABS7XJ85_9FLAO</name>
<reference evidence="5" key="1">
    <citation type="submission" date="2023-07" db="EMBL/GenBank/DDBJ databases">
        <title>Novel species isolated from saline lakes on Tibetan Plateau.</title>
        <authorList>
            <person name="Lu H."/>
        </authorList>
    </citation>
    <scope>NUCLEOTIDE SEQUENCE [LARGE SCALE GENOMIC DNA]</scope>
    <source>
        <strain evidence="5">CAK8W</strain>
    </source>
</reference>
<dbReference type="PANTHER" id="PTHR43333:SF1">
    <property type="entry name" value="D-ISOMER SPECIFIC 2-HYDROXYACID DEHYDROGENASE NAD-BINDING DOMAIN-CONTAINING PROTEIN"/>
    <property type="match status" value="1"/>
</dbReference>